<dbReference type="Proteomes" id="UP000598488">
    <property type="component" value="Unassembled WGS sequence"/>
</dbReference>
<name>A0ABS0Z650_9GAMM</name>
<keyword evidence="2" id="KW-1185">Reference proteome</keyword>
<comment type="caution">
    <text evidence="1">The sequence shown here is derived from an EMBL/GenBank/DDBJ whole genome shotgun (WGS) entry which is preliminary data.</text>
</comment>
<evidence type="ECO:0000313" key="1">
    <source>
        <dbReference type="EMBL" id="MBJ7549140.1"/>
    </source>
</evidence>
<protein>
    <recommendedName>
        <fullName evidence="3">Glycosyltransferase family 1 protein</fullName>
    </recommendedName>
</protein>
<dbReference type="RefSeq" id="WP_199460005.1">
    <property type="nucleotide sequence ID" value="NZ_JAEMUH010000001.1"/>
</dbReference>
<dbReference type="EMBL" id="JAEMUH010000001">
    <property type="protein sequence ID" value="MBJ7549140.1"/>
    <property type="molecule type" value="Genomic_DNA"/>
</dbReference>
<gene>
    <name evidence="1" type="ORF">JHD44_00460</name>
</gene>
<organism evidence="1 2">
    <name type="scientific">Marinomonas ostreistagni</name>
    <dbReference type="NCBI Taxonomy" id="359209"/>
    <lineage>
        <taxon>Bacteria</taxon>
        <taxon>Pseudomonadati</taxon>
        <taxon>Pseudomonadota</taxon>
        <taxon>Gammaproteobacteria</taxon>
        <taxon>Oceanospirillales</taxon>
        <taxon>Oceanospirillaceae</taxon>
        <taxon>Marinomonas</taxon>
    </lineage>
</organism>
<evidence type="ECO:0000313" key="2">
    <source>
        <dbReference type="Proteomes" id="UP000598488"/>
    </source>
</evidence>
<reference evidence="1 2" key="1">
    <citation type="submission" date="2020-12" db="EMBL/GenBank/DDBJ databases">
        <title>Comparative genome analysis of fungal antagonists Marinomonas ostreistagni 398 and M. spartinae 468.</title>
        <authorList>
            <person name="Fields J.L."/>
            <person name="Mavrodi O.V."/>
            <person name="Biber P.D."/>
            <person name="Indest K.J."/>
            <person name="Mavrodi D.V."/>
        </authorList>
    </citation>
    <scope>NUCLEOTIDE SEQUENCE [LARGE SCALE GENOMIC DNA]</scope>
    <source>
        <strain evidence="1 2">USM7</strain>
    </source>
</reference>
<evidence type="ECO:0008006" key="3">
    <source>
        <dbReference type="Google" id="ProtNLM"/>
    </source>
</evidence>
<proteinExistence type="predicted"/>
<accession>A0ABS0Z650</accession>
<sequence>MKFKLVYGNHWNFGIVVADTFLMLQGALHEMGFQADIEKEIQIEPGVTYVFIEGFDKDYAKSLQSIKDIGSNVWIIATEEWADGTFNLSARQGDNGQYSKSEYWDERFQAFMLAIESCDLVWHLSEQQAERYKNVLEVPVEFLPHGFTDNFASVRHREHKDIDFVFTGTLTDHRRDCFNYLENKGYKVVYLPVLTASFHRDDVVSRAKIGLNVKQSKDWPQFSNSRANYHLCNQSSLISEYCPDSCAVADFIHMPSNDFLPYVEWFINDNDWNAEAKKSSVRYQTEHRLSSLIESVVRYYL</sequence>